<reference evidence="1" key="1">
    <citation type="submission" date="2023-07" db="EMBL/GenBank/DDBJ databases">
        <title>Genomic Encyclopedia of Type Strains, Phase IV (KMG-IV): sequencing the most valuable type-strain genomes for metagenomic binning, comparative biology and taxonomic classification.</title>
        <authorList>
            <person name="Goeker M."/>
        </authorList>
    </citation>
    <scope>NUCLEOTIDE SEQUENCE</scope>
    <source>
        <strain evidence="1">DSM 26174</strain>
    </source>
</reference>
<dbReference type="EMBL" id="JAVDQD010000014">
    <property type="protein sequence ID" value="MDR6241950.1"/>
    <property type="molecule type" value="Genomic_DNA"/>
</dbReference>
<protein>
    <submittedName>
        <fullName evidence="1">Uncharacterized protein</fullName>
    </submittedName>
</protein>
<evidence type="ECO:0000313" key="2">
    <source>
        <dbReference type="Proteomes" id="UP001185092"/>
    </source>
</evidence>
<proteinExistence type="predicted"/>
<organism evidence="1 2">
    <name type="scientific">Aureibacter tunicatorum</name>
    <dbReference type="NCBI Taxonomy" id="866807"/>
    <lineage>
        <taxon>Bacteria</taxon>
        <taxon>Pseudomonadati</taxon>
        <taxon>Bacteroidota</taxon>
        <taxon>Cytophagia</taxon>
        <taxon>Cytophagales</taxon>
        <taxon>Persicobacteraceae</taxon>
        <taxon>Aureibacter</taxon>
    </lineage>
</organism>
<gene>
    <name evidence="1" type="ORF">HNQ88_005037</name>
</gene>
<sequence>MKTAISKNKAYCQRGRNSDLIERRNKALIQRFYYWTEVKRRRFDDTLKILSLDEFFISEYTIENIIKRNLFYLEDLIEKKPSIQRLNRI</sequence>
<name>A0AAE3XTZ2_9BACT</name>
<dbReference type="AlphaFoldDB" id="A0AAE3XTZ2"/>
<comment type="caution">
    <text evidence="1">The sequence shown here is derived from an EMBL/GenBank/DDBJ whole genome shotgun (WGS) entry which is preliminary data.</text>
</comment>
<dbReference type="RefSeq" id="WP_309943164.1">
    <property type="nucleotide sequence ID" value="NZ_AP025311.1"/>
</dbReference>
<keyword evidence="2" id="KW-1185">Reference proteome</keyword>
<evidence type="ECO:0000313" key="1">
    <source>
        <dbReference type="EMBL" id="MDR6241950.1"/>
    </source>
</evidence>
<dbReference type="Proteomes" id="UP001185092">
    <property type="component" value="Unassembled WGS sequence"/>
</dbReference>
<accession>A0AAE3XTZ2</accession>